<proteinExistence type="predicted"/>
<dbReference type="SUPFAM" id="SSF53335">
    <property type="entry name" value="S-adenosyl-L-methionine-dependent methyltransferases"/>
    <property type="match status" value="1"/>
</dbReference>
<name>A0ABT6FJB1_9BACT</name>
<dbReference type="CDD" id="cd02440">
    <property type="entry name" value="AdoMet_MTases"/>
    <property type="match status" value="1"/>
</dbReference>
<keyword evidence="2" id="KW-1185">Reference proteome</keyword>
<dbReference type="PANTHER" id="PTHR14614:SF132">
    <property type="entry name" value="PROTEIN-LYSINE METHYLTRANSFERASE C42C1.13"/>
    <property type="match status" value="1"/>
</dbReference>
<dbReference type="Pfam" id="PF10294">
    <property type="entry name" value="Methyltransf_16"/>
    <property type="match status" value="1"/>
</dbReference>
<accession>A0ABT6FJB1</accession>
<protein>
    <submittedName>
        <fullName evidence="1">Methyltransferase domain-containing protein</fullName>
    </submittedName>
</protein>
<reference evidence="1 2" key="1">
    <citation type="submission" date="2023-03" db="EMBL/GenBank/DDBJ databases">
        <title>Paludisphaera mucosa sp. nov. a novel planctomycete from northern fen.</title>
        <authorList>
            <person name="Ivanova A."/>
        </authorList>
    </citation>
    <scope>NUCLEOTIDE SEQUENCE [LARGE SCALE GENOMIC DNA]</scope>
    <source>
        <strain evidence="1 2">Pla2</strain>
    </source>
</reference>
<organism evidence="1 2">
    <name type="scientific">Paludisphaera mucosa</name>
    <dbReference type="NCBI Taxonomy" id="3030827"/>
    <lineage>
        <taxon>Bacteria</taxon>
        <taxon>Pseudomonadati</taxon>
        <taxon>Planctomycetota</taxon>
        <taxon>Planctomycetia</taxon>
        <taxon>Isosphaerales</taxon>
        <taxon>Isosphaeraceae</taxon>
        <taxon>Paludisphaera</taxon>
    </lineage>
</organism>
<dbReference type="EMBL" id="JARRAG010000002">
    <property type="protein sequence ID" value="MDG3007640.1"/>
    <property type="molecule type" value="Genomic_DNA"/>
</dbReference>
<gene>
    <name evidence="1" type="ORF">PZE19_28075</name>
</gene>
<dbReference type="GO" id="GO:0008168">
    <property type="term" value="F:methyltransferase activity"/>
    <property type="evidence" value="ECO:0007669"/>
    <property type="project" value="UniProtKB-KW"/>
</dbReference>
<sequence length="232" mass="25658">MSEAEARDEVLDTDAGEFPLLDYRLRRGGREWTVLHVAAILTDEDETRALVRKTNRLPYGVSLWPSAIALGHEVAVRAADFRGRSVLELGAGVGLPGIVAASLGGRAVQTDRDELALHLCRRNAERNGLGAIDHRLADWTEWAETGRYDWILAADVLYSDSLHPHLRRIFETNLAPGGRVLLSDPFRPDGLRFLEGLEAIGWTVTFSKWEVGDEATPRTIGVFELTPPTGPR</sequence>
<dbReference type="InterPro" id="IPR029063">
    <property type="entry name" value="SAM-dependent_MTases_sf"/>
</dbReference>
<dbReference type="InterPro" id="IPR019410">
    <property type="entry name" value="Methyltransf_16"/>
</dbReference>
<keyword evidence="1" id="KW-0489">Methyltransferase</keyword>
<dbReference type="PANTHER" id="PTHR14614">
    <property type="entry name" value="HEPATOCELLULAR CARCINOMA-ASSOCIATED ANTIGEN"/>
    <property type="match status" value="1"/>
</dbReference>
<keyword evidence="1" id="KW-0808">Transferase</keyword>
<evidence type="ECO:0000313" key="2">
    <source>
        <dbReference type="Proteomes" id="UP001216907"/>
    </source>
</evidence>
<dbReference type="RefSeq" id="WP_277863914.1">
    <property type="nucleotide sequence ID" value="NZ_JARRAG010000002.1"/>
</dbReference>
<dbReference type="GO" id="GO:0032259">
    <property type="term" value="P:methylation"/>
    <property type="evidence" value="ECO:0007669"/>
    <property type="project" value="UniProtKB-KW"/>
</dbReference>
<evidence type="ECO:0000313" key="1">
    <source>
        <dbReference type="EMBL" id="MDG3007640.1"/>
    </source>
</evidence>
<comment type="caution">
    <text evidence="1">The sequence shown here is derived from an EMBL/GenBank/DDBJ whole genome shotgun (WGS) entry which is preliminary data.</text>
</comment>
<dbReference type="Proteomes" id="UP001216907">
    <property type="component" value="Unassembled WGS sequence"/>
</dbReference>
<dbReference type="Gene3D" id="3.40.50.150">
    <property type="entry name" value="Vaccinia Virus protein VP39"/>
    <property type="match status" value="1"/>
</dbReference>